<gene>
    <name evidence="2" type="ORF">BDV98DRAFT_410826</name>
</gene>
<evidence type="ECO:0000256" key="1">
    <source>
        <dbReference type="SAM" id="MobiDB-lite"/>
    </source>
</evidence>
<reference evidence="2 3" key="1">
    <citation type="journal article" date="2019" name="Nat. Ecol. Evol.">
        <title>Megaphylogeny resolves global patterns of mushroom evolution.</title>
        <authorList>
            <person name="Varga T."/>
            <person name="Krizsan K."/>
            <person name="Foldi C."/>
            <person name="Dima B."/>
            <person name="Sanchez-Garcia M."/>
            <person name="Sanchez-Ramirez S."/>
            <person name="Szollosi G.J."/>
            <person name="Szarkandi J.G."/>
            <person name="Papp V."/>
            <person name="Albert L."/>
            <person name="Andreopoulos W."/>
            <person name="Angelini C."/>
            <person name="Antonin V."/>
            <person name="Barry K.W."/>
            <person name="Bougher N.L."/>
            <person name="Buchanan P."/>
            <person name="Buyck B."/>
            <person name="Bense V."/>
            <person name="Catcheside P."/>
            <person name="Chovatia M."/>
            <person name="Cooper J."/>
            <person name="Damon W."/>
            <person name="Desjardin D."/>
            <person name="Finy P."/>
            <person name="Geml J."/>
            <person name="Haridas S."/>
            <person name="Hughes K."/>
            <person name="Justo A."/>
            <person name="Karasinski D."/>
            <person name="Kautmanova I."/>
            <person name="Kiss B."/>
            <person name="Kocsube S."/>
            <person name="Kotiranta H."/>
            <person name="LaButti K.M."/>
            <person name="Lechner B.E."/>
            <person name="Liimatainen K."/>
            <person name="Lipzen A."/>
            <person name="Lukacs Z."/>
            <person name="Mihaltcheva S."/>
            <person name="Morgado L.N."/>
            <person name="Niskanen T."/>
            <person name="Noordeloos M.E."/>
            <person name="Ohm R.A."/>
            <person name="Ortiz-Santana B."/>
            <person name="Ovrebo C."/>
            <person name="Racz N."/>
            <person name="Riley R."/>
            <person name="Savchenko A."/>
            <person name="Shiryaev A."/>
            <person name="Soop K."/>
            <person name="Spirin V."/>
            <person name="Szebenyi C."/>
            <person name="Tomsovsky M."/>
            <person name="Tulloss R.E."/>
            <person name="Uehling J."/>
            <person name="Grigoriev I.V."/>
            <person name="Vagvolgyi C."/>
            <person name="Papp T."/>
            <person name="Martin F.M."/>
            <person name="Miettinen O."/>
            <person name="Hibbett D.S."/>
            <person name="Nagy L.G."/>
        </authorList>
    </citation>
    <scope>NUCLEOTIDE SEQUENCE [LARGE SCALE GENOMIC DNA]</scope>
    <source>
        <strain evidence="2 3">CBS 309.79</strain>
    </source>
</reference>
<protein>
    <submittedName>
        <fullName evidence="2">Uncharacterized protein</fullName>
    </submittedName>
</protein>
<feature type="region of interest" description="Disordered" evidence="1">
    <location>
        <begin position="136"/>
        <end position="161"/>
    </location>
</feature>
<keyword evidence="3" id="KW-1185">Reference proteome</keyword>
<sequence length="161" mass="18322">MLMVLDVLLPEHKTWEYLAWMGIDAFGFMALLGSHGLSRVDFPLLKCISLGFDPKTRTEGDGSAFLSIFRYAPHLDDISLNFISQFDKKTLPELPYEQLRILELNSFYENDLQTVLELIRSTVEIIDLRNPRSEHAQAATGHQLDMGSAHSPSPTKFVPWQ</sequence>
<evidence type="ECO:0000313" key="2">
    <source>
        <dbReference type="EMBL" id="TFL02969.1"/>
    </source>
</evidence>
<organism evidence="2 3">
    <name type="scientific">Pterulicium gracile</name>
    <dbReference type="NCBI Taxonomy" id="1884261"/>
    <lineage>
        <taxon>Eukaryota</taxon>
        <taxon>Fungi</taxon>
        <taxon>Dikarya</taxon>
        <taxon>Basidiomycota</taxon>
        <taxon>Agaricomycotina</taxon>
        <taxon>Agaricomycetes</taxon>
        <taxon>Agaricomycetidae</taxon>
        <taxon>Agaricales</taxon>
        <taxon>Pleurotineae</taxon>
        <taxon>Pterulaceae</taxon>
        <taxon>Pterulicium</taxon>
    </lineage>
</organism>
<name>A0A5C3QRQ9_9AGAR</name>
<proteinExistence type="predicted"/>
<dbReference type="Proteomes" id="UP000305067">
    <property type="component" value="Unassembled WGS sequence"/>
</dbReference>
<dbReference type="EMBL" id="ML178821">
    <property type="protein sequence ID" value="TFL02969.1"/>
    <property type="molecule type" value="Genomic_DNA"/>
</dbReference>
<dbReference type="AlphaFoldDB" id="A0A5C3QRQ9"/>
<evidence type="ECO:0000313" key="3">
    <source>
        <dbReference type="Proteomes" id="UP000305067"/>
    </source>
</evidence>
<accession>A0A5C3QRQ9</accession>